<gene>
    <name evidence="2" type="ORF">KSX_64040</name>
</gene>
<protein>
    <submittedName>
        <fullName evidence="2">Uncharacterized protein</fullName>
    </submittedName>
</protein>
<comment type="caution">
    <text evidence="2">The sequence shown here is derived from an EMBL/GenBank/DDBJ whole genome shotgun (WGS) entry which is preliminary data.</text>
</comment>
<dbReference type="AlphaFoldDB" id="A0A8J3I6D8"/>
<name>A0A8J3I6D8_9CHLR</name>
<dbReference type="Proteomes" id="UP000612362">
    <property type="component" value="Unassembled WGS sequence"/>
</dbReference>
<keyword evidence="3" id="KW-1185">Reference proteome</keyword>
<keyword evidence="1" id="KW-0472">Membrane</keyword>
<dbReference type="EMBL" id="BNJF01000003">
    <property type="protein sequence ID" value="GHO48241.1"/>
    <property type="molecule type" value="Genomic_DNA"/>
</dbReference>
<proteinExistence type="predicted"/>
<feature type="transmembrane region" description="Helical" evidence="1">
    <location>
        <begin position="59"/>
        <end position="79"/>
    </location>
</feature>
<keyword evidence="1" id="KW-1133">Transmembrane helix</keyword>
<keyword evidence="1" id="KW-0812">Transmembrane</keyword>
<organism evidence="2 3">
    <name type="scientific">Ktedonospora formicarum</name>
    <dbReference type="NCBI Taxonomy" id="2778364"/>
    <lineage>
        <taxon>Bacteria</taxon>
        <taxon>Bacillati</taxon>
        <taxon>Chloroflexota</taxon>
        <taxon>Ktedonobacteria</taxon>
        <taxon>Ktedonobacterales</taxon>
        <taxon>Ktedonobacteraceae</taxon>
        <taxon>Ktedonospora</taxon>
    </lineage>
</organism>
<accession>A0A8J3I6D8</accession>
<evidence type="ECO:0000256" key="1">
    <source>
        <dbReference type="SAM" id="Phobius"/>
    </source>
</evidence>
<evidence type="ECO:0000313" key="3">
    <source>
        <dbReference type="Proteomes" id="UP000612362"/>
    </source>
</evidence>
<feature type="transmembrane region" description="Helical" evidence="1">
    <location>
        <begin position="32"/>
        <end position="53"/>
    </location>
</feature>
<sequence length="80" mass="8932">MKGKDYSMDATFSSSMKQLAERRGQYGFDAPYVVIILGAIGAVLLLVGALFIWLQWLVVGIICLFYAAYMFLSVASYNYT</sequence>
<evidence type="ECO:0000313" key="2">
    <source>
        <dbReference type="EMBL" id="GHO48241.1"/>
    </source>
</evidence>
<reference evidence="2" key="1">
    <citation type="submission" date="2020-10" db="EMBL/GenBank/DDBJ databases">
        <title>Taxonomic study of unclassified bacteria belonging to the class Ktedonobacteria.</title>
        <authorList>
            <person name="Yabe S."/>
            <person name="Wang C.M."/>
            <person name="Zheng Y."/>
            <person name="Sakai Y."/>
            <person name="Cavaletti L."/>
            <person name="Monciardini P."/>
            <person name="Donadio S."/>
        </authorList>
    </citation>
    <scope>NUCLEOTIDE SEQUENCE</scope>
    <source>
        <strain evidence="2">SOSP1-1</strain>
    </source>
</reference>